<dbReference type="AlphaFoldDB" id="A0A7W4Y9C3"/>
<name>A0A7W4Y9C3_9CELL</name>
<reference evidence="7 8" key="2">
    <citation type="submission" date="2020-08" db="EMBL/GenBank/DDBJ databases">
        <authorList>
            <person name="Partida-Martinez L."/>
            <person name="Huntemann M."/>
            <person name="Clum A."/>
            <person name="Wang J."/>
            <person name="Palaniappan K."/>
            <person name="Ritter S."/>
            <person name="Chen I.-M."/>
            <person name="Stamatis D."/>
            <person name="Reddy T."/>
            <person name="O'Malley R."/>
            <person name="Daum C."/>
            <person name="Shapiro N."/>
            <person name="Ivanova N."/>
            <person name="Kyrpides N."/>
            <person name="Woyke T."/>
        </authorList>
    </citation>
    <scope>NUCLEOTIDE SEQUENCE [LARGE SCALE GENOMIC DNA]</scope>
    <source>
        <strain evidence="7 8">RAS26</strain>
    </source>
</reference>
<feature type="domain" description="GFO/IDH/MocA-like oxidoreductase" evidence="6">
    <location>
        <begin position="135"/>
        <end position="254"/>
    </location>
</feature>
<dbReference type="InterPro" id="IPR051317">
    <property type="entry name" value="Gfo/Idh/MocA_oxidoreduct"/>
</dbReference>
<evidence type="ECO:0000313" key="8">
    <source>
        <dbReference type="Proteomes" id="UP000518206"/>
    </source>
</evidence>
<dbReference type="InterPro" id="IPR000683">
    <property type="entry name" value="Gfo/Idh/MocA-like_OxRdtase_N"/>
</dbReference>
<evidence type="ECO:0000259" key="6">
    <source>
        <dbReference type="Pfam" id="PF22725"/>
    </source>
</evidence>
<proteinExistence type="inferred from homology"/>
<dbReference type="RefSeq" id="WP_183294522.1">
    <property type="nucleotide sequence ID" value="NZ_JACHVX010000001.1"/>
</dbReference>
<comment type="similarity">
    <text evidence="1">Belongs to the Gfo/Idh/MocA family.</text>
</comment>
<feature type="region of interest" description="Disordered" evidence="4">
    <location>
        <begin position="265"/>
        <end position="286"/>
    </location>
</feature>
<dbReference type="GO" id="GO:0000166">
    <property type="term" value="F:nucleotide binding"/>
    <property type="evidence" value="ECO:0007669"/>
    <property type="project" value="InterPro"/>
</dbReference>
<dbReference type="SUPFAM" id="SSF55347">
    <property type="entry name" value="Glyceraldehyde-3-phosphate dehydrogenase-like, C-terminal domain"/>
    <property type="match status" value="1"/>
</dbReference>
<evidence type="ECO:0000256" key="1">
    <source>
        <dbReference type="ARBA" id="ARBA00010928"/>
    </source>
</evidence>
<dbReference type="InterPro" id="IPR055170">
    <property type="entry name" value="GFO_IDH_MocA-like_dom"/>
</dbReference>
<dbReference type="Proteomes" id="UP000518206">
    <property type="component" value="Unassembled WGS sequence"/>
</dbReference>
<dbReference type="PANTHER" id="PTHR43708">
    <property type="entry name" value="CONSERVED EXPRESSED OXIDOREDUCTASE (EUROFUNG)"/>
    <property type="match status" value="1"/>
</dbReference>
<dbReference type="SUPFAM" id="SSF51735">
    <property type="entry name" value="NAD(P)-binding Rossmann-fold domains"/>
    <property type="match status" value="1"/>
</dbReference>
<sequence length="367" mass="39072">MGEPLRVGLIGYGSAGRGIHARLLREVGARVTHVVSRNPERSAQARTDWAGVVVEPDVGGLLAHASELDLVVVASPTGEHVAHVRAALGAGLPVVVDKPLAPSTAEARELAAEAGESGGRLTVFQNRRWDPEQLTLRTVLEEGRLGRVHRFERRWERWRPVPQQRWKETDTRAGGLLLDLGAHLVDSAVQLFGPAESVYAELRSLTTPAEDDVFLALRHAAPDGGPGVVSHLQAGGLVGAPGPRTRVLGDAGAYLVTSFEGEPTPFSTLDERRTRSDLGPHGVLGAAPRVADDEHEGWLVHGRDRVPVPRAAGGHADYYRAVAGWVLDGAPVPVDPWDAVRTATVLDAARVSAREGRVVGLDPAGGR</sequence>
<evidence type="ECO:0000259" key="5">
    <source>
        <dbReference type="Pfam" id="PF01408"/>
    </source>
</evidence>
<evidence type="ECO:0000313" key="7">
    <source>
        <dbReference type="EMBL" id="MBB2921520.1"/>
    </source>
</evidence>
<dbReference type="InterPro" id="IPR036291">
    <property type="entry name" value="NAD(P)-bd_dom_sf"/>
</dbReference>
<dbReference type="EMBL" id="JACHVX010000001">
    <property type="protein sequence ID" value="MBB2921520.1"/>
    <property type="molecule type" value="Genomic_DNA"/>
</dbReference>
<keyword evidence="2" id="KW-0560">Oxidoreductase</keyword>
<dbReference type="Gene3D" id="3.40.50.720">
    <property type="entry name" value="NAD(P)-binding Rossmann-like Domain"/>
    <property type="match status" value="1"/>
</dbReference>
<comment type="caution">
    <text evidence="7">The sequence shown here is derived from an EMBL/GenBank/DDBJ whole genome shotgun (WGS) entry which is preliminary data.</text>
</comment>
<evidence type="ECO:0000256" key="3">
    <source>
        <dbReference type="ARBA" id="ARBA00023027"/>
    </source>
</evidence>
<evidence type="ECO:0000256" key="2">
    <source>
        <dbReference type="ARBA" id="ARBA00023002"/>
    </source>
</evidence>
<dbReference type="PANTHER" id="PTHR43708:SF5">
    <property type="entry name" value="CONSERVED EXPRESSED OXIDOREDUCTASE (EUROFUNG)-RELATED"/>
    <property type="match status" value="1"/>
</dbReference>
<dbReference type="Pfam" id="PF22725">
    <property type="entry name" value="GFO_IDH_MocA_C3"/>
    <property type="match status" value="1"/>
</dbReference>
<reference evidence="7 8" key="1">
    <citation type="submission" date="2020-08" db="EMBL/GenBank/DDBJ databases">
        <title>The Agave Microbiome: Exploring the role of microbial communities in plant adaptations to desert environments.</title>
        <authorList>
            <person name="Partida-Martinez L.P."/>
        </authorList>
    </citation>
    <scope>NUCLEOTIDE SEQUENCE [LARGE SCALE GENOMIC DNA]</scope>
    <source>
        <strain evidence="7 8">RAS26</strain>
    </source>
</reference>
<feature type="compositionally biased region" description="Basic and acidic residues" evidence="4">
    <location>
        <begin position="269"/>
        <end position="278"/>
    </location>
</feature>
<feature type="domain" description="Gfo/Idh/MocA-like oxidoreductase N-terminal" evidence="5">
    <location>
        <begin position="5"/>
        <end position="123"/>
    </location>
</feature>
<protein>
    <submittedName>
        <fullName evidence="7">Putative dehydrogenase</fullName>
    </submittedName>
</protein>
<keyword evidence="3" id="KW-0520">NAD</keyword>
<dbReference type="Gene3D" id="3.30.360.10">
    <property type="entry name" value="Dihydrodipicolinate Reductase, domain 2"/>
    <property type="match status" value="1"/>
</dbReference>
<evidence type="ECO:0000256" key="4">
    <source>
        <dbReference type="SAM" id="MobiDB-lite"/>
    </source>
</evidence>
<organism evidence="7 8">
    <name type="scientific">Cellulomonas cellasea</name>
    <dbReference type="NCBI Taxonomy" id="43670"/>
    <lineage>
        <taxon>Bacteria</taxon>
        <taxon>Bacillati</taxon>
        <taxon>Actinomycetota</taxon>
        <taxon>Actinomycetes</taxon>
        <taxon>Micrococcales</taxon>
        <taxon>Cellulomonadaceae</taxon>
        <taxon>Cellulomonas</taxon>
    </lineage>
</organism>
<accession>A0A7W4Y9C3</accession>
<gene>
    <name evidence="7" type="ORF">FHR80_000414</name>
</gene>
<dbReference type="GO" id="GO:0016491">
    <property type="term" value="F:oxidoreductase activity"/>
    <property type="evidence" value="ECO:0007669"/>
    <property type="project" value="UniProtKB-KW"/>
</dbReference>
<dbReference type="Pfam" id="PF01408">
    <property type="entry name" value="GFO_IDH_MocA"/>
    <property type="match status" value="1"/>
</dbReference>